<feature type="region of interest" description="Disordered" evidence="1">
    <location>
        <begin position="213"/>
        <end position="261"/>
    </location>
</feature>
<protein>
    <submittedName>
        <fullName evidence="3">LON peptidase substrate-binding domain-containing protein</fullName>
    </submittedName>
</protein>
<evidence type="ECO:0000313" key="4">
    <source>
        <dbReference type="Proteomes" id="UP001595960"/>
    </source>
</evidence>
<accession>A0ABV9R909</accession>
<feature type="domain" description="Lon N-terminal" evidence="2">
    <location>
        <begin position="1"/>
        <end position="197"/>
    </location>
</feature>
<proteinExistence type="predicted"/>
<sequence length="261" mass="28006">MEAFAMFPLGSVLFPHMPLALRVFEERYLVMMTRVLADPPPEFGVVLIESGREAAGSEPQRRFGFGTVARVTELGTADGELAVVALGDRRIEVLEWLDDDPHPAAVVRELPELEWDESLEPLREQAELVVRRTIARAAEFVDLPWDADVTLSSDPVESSWQLAGIAPLTQLDQFALLRSRSLRDLLAHLVEFTVAAGEVLTAAWPDGDALDDELAALDAEERGGSGPGPGPADGGAGGDADGPADGHEDDDAADPPQTPRA</sequence>
<dbReference type="PANTHER" id="PTHR46732">
    <property type="entry name" value="ATP-DEPENDENT PROTEASE LA (LON) DOMAIN PROTEIN"/>
    <property type="match status" value="1"/>
</dbReference>
<evidence type="ECO:0000313" key="3">
    <source>
        <dbReference type="EMBL" id="MFC4830656.1"/>
    </source>
</evidence>
<dbReference type="InterPro" id="IPR015947">
    <property type="entry name" value="PUA-like_sf"/>
</dbReference>
<reference evidence="4" key="1">
    <citation type="journal article" date="2019" name="Int. J. Syst. Evol. Microbiol.">
        <title>The Global Catalogue of Microorganisms (GCM) 10K type strain sequencing project: providing services to taxonomists for standard genome sequencing and annotation.</title>
        <authorList>
            <consortium name="The Broad Institute Genomics Platform"/>
            <consortium name="The Broad Institute Genome Sequencing Center for Infectious Disease"/>
            <person name="Wu L."/>
            <person name="Ma J."/>
        </authorList>
    </citation>
    <scope>NUCLEOTIDE SEQUENCE [LARGE SCALE GENOMIC DNA]</scope>
    <source>
        <strain evidence="4">CGMCC 1.12192</strain>
    </source>
</reference>
<feature type="compositionally biased region" description="Gly residues" evidence="1">
    <location>
        <begin position="224"/>
        <end position="240"/>
    </location>
</feature>
<dbReference type="InterPro" id="IPR046336">
    <property type="entry name" value="Lon_prtase_N_sf"/>
</dbReference>
<comment type="caution">
    <text evidence="3">The sequence shown here is derived from an EMBL/GenBank/DDBJ whole genome shotgun (WGS) entry which is preliminary data.</text>
</comment>
<dbReference type="PANTHER" id="PTHR46732:SF8">
    <property type="entry name" value="ATP-DEPENDENT PROTEASE LA (LON) DOMAIN PROTEIN"/>
    <property type="match status" value="1"/>
</dbReference>
<organism evidence="3 4">
    <name type="scientific">Agromyces aurantiacus</name>
    <dbReference type="NCBI Taxonomy" id="165814"/>
    <lineage>
        <taxon>Bacteria</taxon>
        <taxon>Bacillati</taxon>
        <taxon>Actinomycetota</taxon>
        <taxon>Actinomycetes</taxon>
        <taxon>Micrococcales</taxon>
        <taxon>Microbacteriaceae</taxon>
        <taxon>Agromyces</taxon>
    </lineage>
</organism>
<evidence type="ECO:0000256" key="1">
    <source>
        <dbReference type="SAM" id="MobiDB-lite"/>
    </source>
</evidence>
<dbReference type="InterPro" id="IPR003111">
    <property type="entry name" value="Lon_prtase_N"/>
</dbReference>
<gene>
    <name evidence="3" type="ORF">ACFPER_17815</name>
</gene>
<keyword evidence="4" id="KW-1185">Reference proteome</keyword>
<dbReference type="RefSeq" id="WP_204395158.1">
    <property type="nucleotide sequence ID" value="NZ_JAFBBW010000001.1"/>
</dbReference>
<dbReference type="Proteomes" id="UP001595960">
    <property type="component" value="Unassembled WGS sequence"/>
</dbReference>
<dbReference type="PROSITE" id="PS51787">
    <property type="entry name" value="LON_N"/>
    <property type="match status" value="1"/>
</dbReference>
<name>A0ABV9R909_9MICO</name>
<dbReference type="SUPFAM" id="SSF88697">
    <property type="entry name" value="PUA domain-like"/>
    <property type="match status" value="1"/>
</dbReference>
<dbReference type="EMBL" id="JBHSJC010000003">
    <property type="protein sequence ID" value="MFC4830656.1"/>
    <property type="molecule type" value="Genomic_DNA"/>
</dbReference>
<evidence type="ECO:0000259" key="2">
    <source>
        <dbReference type="PROSITE" id="PS51787"/>
    </source>
</evidence>
<dbReference type="Gene3D" id="2.30.130.40">
    <property type="entry name" value="LON domain-like"/>
    <property type="match status" value="1"/>
</dbReference>
<dbReference type="SMART" id="SM00464">
    <property type="entry name" value="LON"/>
    <property type="match status" value="1"/>
</dbReference>
<dbReference type="Pfam" id="PF02190">
    <property type="entry name" value="LON_substr_bdg"/>
    <property type="match status" value="1"/>
</dbReference>